<dbReference type="EMBL" id="UINC01041239">
    <property type="protein sequence ID" value="SVB42229.1"/>
    <property type="molecule type" value="Genomic_DNA"/>
</dbReference>
<feature type="non-terminal residue" evidence="2">
    <location>
        <position position="1"/>
    </location>
</feature>
<feature type="non-terminal residue" evidence="2">
    <location>
        <position position="50"/>
    </location>
</feature>
<feature type="region of interest" description="Disordered" evidence="1">
    <location>
        <begin position="1"/>
        <end position="50"/>
    </location>
</feature>
<sequence length="50" mass="5662">MQFDQPGPITKSLREHHFLPTASASRLTQEERVLSTSSETTMNRMNSLIS</sequence>
<protein>
    <submittedName>
        <fullName evidence="2">Uncharacterized protein</fullName>
    </submittedName>
</protein>
<dbReference type="AlphaFoldDB" id="A0A382DVQ0"/>
<name>A0A382DVQ0_9ZZZZ</name>
<gene>
    <name evidence="2" type="ORF">METZ01_LOCUS195083</name>
</gene>
<reference evidence="2" key="1">
    <citation type="submission" date="2018-05" db="EMBL/GenBank/DDBJ databases">
        <authorList>
            <person name="Lanie J.A."/>
            <person name="Ng W.-L."/>
            <person name="Kazmierczak K.M."/>
            <person name="Andrzejewski T.M."/>
            <person name="Davidsen T.M."/>
            <person name="Wayne K.J."/>
            <person name="Tettelin H."/>
            <person name="Glass J.I."/>
            <person name="Rusch D."/>
            <person name="Podicherti R."/>
            <person name="Tsui H.-C.T."/>
            <person name="Winkler M.E."/>
        </authorList>
    </citation>
    <scope>NUCLEOTIDE SEQUENCE</scope>
</reference>
<proteinExistence type="predicted"/>
<evidence type="ECO:0000313" key="2">
    <source>
        <dbReference type="EMBL" id="SVB42229.1"/>
    </source>
</evidence>
<evidence type="ECO:0000256" key="1">
    <source>
        <dbReference type="SAM" id="MobiDB-lite"/>
    </source>
</evidence>
<organism evidence="2">
    <name type="scientific">marine metagenome</name>
    <dbReference type="NCBI Taxonomy" id="408172"/>
    <lineage>
        <taxon>unclassified sequences</taxon>
        <taxon>metagenomes</taxon>
        <taxon>ecological metagenomes</taxon>
    </lineage>
</organism>
<feature type="compositionally biased region" description="Polar residues" evidence="1">
    <location>
        <begin position="34"/>
        <end position="50"/>
    </location>
</feature>
<accession>A0A382DVQ0</accession>